<sequence>MWRRRGGRNKSDGEVSTADFEGGINLREWVEPRTEREESQTQKDDDEALGDDNGCTGEIRWRLEQKGKGERESLKRLLWMKKKRRWQRKQLHGGSGNGQRRG</sequence>
<evidence type="ECO:0000313" key="2">
    <source>
        <dbReference type="EMBL" id="MED6111606.1"/>
    </source>
</evidence>
<feature type="compositionally biased region" description="Basic and acidic residues" evidence="1">
    <location>
        <begin position="59"/>
        <end position="70"/>
    </location>
</feature>
<accession>A0ABU6QJH2</accession>
<protein>
    <submittedName>
        <fullName evidence="2">Uncharacterized protein</fullName>
    </submittedName>
</protein>
<name>A0ABU6QJH2_9FABA</name>
<dbReference type="EMBL" id="JASCZI010000404">
    <property type="protein sequence ID" value="MED6111606.1"/>
    <property type="molecule type" value="Genomic_DNA"/>
</dbReference>
<keyword evidence="3" id="KW-1185">Reference proteome</keyword>
<evidence type="ECO:0000256" key="1">
    <source>
        <dbReference type="SAM" id="MobiDB-lite"/>
    </source>
</evidence>
<evidence type="ECO:0000313" key="3">
    <source>
        <dbReference type="Proteomes" id="UP001341840"/>
    </source>
</evidence>
<proteinExistence type="predicted"/>
<comment type="caution">
    <text evidence="2">The sequence shown here is derived from an EMBL/GenBank/DDBJ whole genome shotgun (WGS) entry which is preliminary data.</text>
</comment>
<gene>
    <name evidence="2" type="ORF">PIB30_053809</name>
</gene>
<dbReference type="Proteomes" id="UP001341840">
    <property type="component" value="Unassembled WGS sequence"/>
</dbReference>
<reference evidence="2 3" key="1">
    <citation type="journal article" date="2023" name="Plants (Basel)">
        <title>Bridging the Gap: Combining Genomics and Transcriptomics Approaches to Understand Stylosanthes scabra, an Orphan Legume from the Brazilian Caatinga.</title>
        <authorList>
            <person name="Ferreira-Neto J.R.C."/>
            <person name="da Silva M.D."/>
            <person name="Binneck E."/>
            <person name="de Melo N.F."/>
            <person name="da Silva R.H."/>
            <person name="de Melo A.L.T.M."/>
            <person name="Pandolfi V."/>
            <person name="Bustamante F.O."/>
            <person name="Brasileiro-Vidal A.C."/>
            <person name="Benko-Iseppon A.M."/>
        </authorList>
    </citation>
    <scope>NUCLEOTIDE SEQUENCE [LARGE SCALE GENOMIC DNA]</scope>
    <source>
        <tissue evidence="2">Leaves</tissue>
    </source>
</reference>
<organism evidence="2 3">
    <name type="scientific">Stylosanthes scabra</name>
    <dbReference type="NCBI Taxonomy" id="79078"/>
    <lineage>
        <taxon>Eukaryota</taxon>
        <taxon>Viridiplantae</taxon>
        <taxon>Streptophyta</taxon>
        <taxon>Embryophyta</taxon>
        <taxon>Tracheophyta</taxon>
        <taxon>Spermatophyta</taxon>
        <taxon>Magnoliopsida</taxon>
        <taxon>eudicotyledons</taxon>
        <taxon>Gunneridae</taxon>
        <taxon>Pentapetalae</taxon>
        <taxon>rosids</taxon>
        <taxon>fabids</taxon>
        <taxon>Fabales</taxon>
        <taxon>Fabaceae</taxon>
        <taxon>Papilionoideae</taxon>
        <taxon>50 kb inversion clade</taxon>
        <taxon>dalbergioids sensu lato</taxon>
        <taxon>Dalbergieae</taxon>
        <taxon>Pterocarpus clade</taxon>
        <taxon>Stylosanthes</taxon>
    </lineage>
</organism>
<feature type="region of interest" description="Disordered" evidence="1">
    <location>
        <begin position="1"/>
        <end position="70"/>
    </location>
</feature>
<feature type="compositionally biased region" description="Basic and acidic residues" evidence="1">
    <location>
        <begin position="28"/>
        <end position="43"/>
    </location>
</feature>